<organism evidence="1">
    <name type="scientific">uncultured Microvirga sp</name>
    <dbReference type="NCBI Taxonomy" id="412392"/>
    <lineage>
        <taxon>Bacteria</taxon>
        <taxon>Pseudomonadati</taxon>
        <taxon>Pseudomonadota</taxon>
        <taxon>Alphaproteobacteria</taxon>
        <taxon>Hyphomicrobiales</taxon>
        <taxon>Methylobacteriaceae</taxon>
        <taxon>Microvirga</taxon>
        <taxon>environmental samples</taxon>
    </lineage>
</organism>
<dbReference type="EMBL" id="CADCUC010000024">
    <property type="protein sequence ID" value="CAA9306072.1"/>
    <property type="molecule type" value="Genomic_DNA"/>
</dbReference>
<reference evidence="1" key="1">
    <citation type="submission" date="2020-02" db="EMBL/GenBank/DDBJ databases">
        <authorList>
            <person name="Meier V. D."/>
        </authorList>
    </citation>
    <scope>NUCLEOTIDE SEQUENCE</scope>
    <source>
        <strain evidence="1">AVDCRST_MAG90</strain>
    </source>
</reference>
<dbReference type="AlphaFoldDB" id="A0A6J4KJ59"/>
<protein>
    <submittedName>
        <fullName evidence="1">Gene Transfer Agent associated protein Pden_3078</fullName>
    </submittedName>
</protein>
<sequence>RIDRASGVVSFPAGAAVAAGLRNRVMNGGFGVNQRAHASGAALAPGVYGHDRWKAGAGGCSYAFAQGNPDTTITLTSGSLLQAVENGNVEGGTYILSWAGSATARVGIGAAPSGPYAASPISVTAAAGQSITVEFSTGALGRVQLEPGSAATAFERRPIGLELALCQRYYEVGKAAAVGYASGPGDAVGSAVNFRVTKRAVPVIATVSTEVNAGAASIVNDSMSTSAFRNYANASGAGQVTTLITWAASAEL</sequence>
<feature type="non-terminal residue" evidence="1">
    <location>
        <position position="1"/>
    </location>
</feature>
<evidence type="ECO:0000313" key="1">
    <source>
        <dbReference type="EMBL" id="CAA9306072.1"/>
    </source>
</evidence>
<name>A0A6J4KJ59_9HYPH</name>
<gene>
    <name evidence="1" type="ORF">AVDCRST_MAG90-104</name>
</gene>
<proteinExistence type="predicted"/>
<accession>A0A6J4KJ59</accession>